<dbReference type="GO" id="GO:1901135">
    <property type="term" value="P:carbohydrate derivative metabolic process"/>
    <property type="evidence" value="ECO:0007669"/>
    <property type="project" value="UniProtKB-ARBA"/>
</dbReference>
<protein>
    <submittedName>
        <fullName evidence="2">Glycosyltransferase</fullName>
    </submittedName>
</protein>
<evidence type="ECO:0000259" key="1">
    <source>
        <dbReference type="Pfam" id="PF00534"/>
    </source>
</evidence>
<keyword evidence="3" id="KW-1185">Reference proteome</keyword>
<dbReference type="PANTHER" id="PTHR12526:SF630">
    <property type="entry name" value="GLYCOSYLTRANSFERASE"/>
    <property type="match status" value="1"/>
</dbReference>
<sequence>MSRRFTLIVAGDPAQRTGGYIYDARIVSALRDQGWEIDVVGLAGVFPDADADAAAALAQALESLPDHAAVVIDGLAMGALPDVVAQHATRLDITALLHHPLGDELGLDEAEQQRFHRSELTALTSVARIIVTSHFTARRLPELAALYDIPINASVTVVEPGVAKAPFSPEAAAGETLRLLCVATLTPRKGQDILVQALAGVAGDRWQCDCYGGARDAAFTQRVQQLIDQNGLQSSVHLRGECDSETLEAAYQHAHALVLPSWYEGYGMVVTEALAHGLPVITTTGGALRDTLPEGAGLSVEPGDVAALQDALSRFCNDAELRQKLRHGAAQARGQLSDWQAASESFAAALTAQNHAANDSLTLRAGSQFESDWLTLREAADFASRSQRLAQLAAEWLEARSSTPLIADLGCGRGSNMRFLAPRFNGHQRWELIDHDVLLLAQARQRAAGLSDSQGQPVAVETHCVSLEPITDVPLDDAHLVTASALLDLVSQQWIEALVGRCAEQQQALLIALSVTGEWHFINAQGEPVLDDEDHWLLAMFIAHQQRDKGLGDALGGQAQKVLVATLEKADYRIEQDDTPWQLAAGSRDQQPLMMALLEGWAEAATEQAPDAAARIASWLEQRQQAVVNGELGIWVGHRDLFAIPPLAKPQEEA</sequence>
<evidence type="ECO:0000313" key="2">
    <source>
        <dbReference type="EMBL" id="NVF14943.1"/>
    </source>
</evidence>
<organism evidence="2 3">
    <name type="scientific">Vreelandella maris</name>
    <dbReference type="NCBI Taxonomy" id="2729617"/>
    <lineage>
        <taxon>Bacteria</taxon>
        <taxon>Pseudomonadati</taxon>
        <taxon>Pseudomonadota</taxon>
        <taxon>Gammaproteobacteria</taxon>
        <taxon>Oceanospirillales</taxon>
        <taxon>Halomonadaceae</taxon>
        <taxon>Vreelandella</taxon>
    </lineage>
</organism>
<dbReference type="EMBL" id="JABWCV010000012">
    <property type="protein sequence ID" value="NVF14943.1"/>
    <property type="molecule type" value="Genomic_DNA"/>
</dbReference>
<dbReference type="RefSeq" id="WP_176303800.1">
    <property type="nucleotide sequence ID" value="NZ_JABWCV010000012.1"/>
</dbReference>
<dbReference type="SUPFAM" id="SSF53335">
    <property type="entry name" value="S-adenosyl-L-methionine-dependent methyltransferases"/>
    <property type="match status" value="1"/>
</dbReference>
<dbReference type="CDD" id="cd03801">
    <property type="entry name" value="GT4_PimA-like"/>
    <property type="match status" value="1"/>
</dbReference>
<name>A0A7Y6RDI9_9GAMM</name>
<comment type="caution">
    <text evidence="2">The sequence shown here is derived from an EMBL/GenBank/DDBJ whole genome shotgun (WGS) entry which is preliminary data.</text>
</comment>
<gene>
    <name evidence="2" type="ORF">HUO07_12280</name>
</gene>
<reference evidence="2 3" key="1">
    <citation type="submission" date="2020-06" db="EMBL/GenBank/DDBJ databases">
        <title>Halomonas sp. QX-1 draft genome sequence.</title>
        <authorList>
            <person name="Qiu X."/>
        </authorList>
    </citation>
    <scope>NUCLEOTIDE SEQUENCE [LARGE SCALE GENOMIC DNA]</scope>
    <source>
        <strain evidence="2 3">QX-1</strain>
    </source>
</reference>
<dbReference type="PANTHER" id="PTHR12526">
    <property type="entry name" value="GLYCOSYLTRANSFERASE"/>
    <property type="match status" value="1"/>
</dbReference>
<dbReference type="InterPro" id="IPR001296">
    <property type="entry name" value="Glyco_trans_1"/>
</dbReference>
<dbReference type="Pfam" id="PF00534">
    <property type="entry name" value="Glycos_transf_1"/>
    <property type="match status" value="1"/>
</dbReference>
<dbReference type="Gene3D" id="3.40.50.150">
    <property type="entry name" value="Vaccinia Virus protein VP39"/>
    <property type="match status" value="1"/>
</dbReference>
<feature type="domain" description="Glycosyl transferase family 1" evidence="1">
    <location>
        <begin position="174"/>
        <end position="329"/>
    </location>
</feature>
<dbReference type="InterPro" id="IPR029063">
    <property type="entry name" value="SAM-dependent_MTases_sf"/>
</dbReference>
<evidence type="ECO:0000313" key="3">
    <source>
        <dbReference type="Proteomes" id="UP000589984"/>
    </source>
</evidence>
<dbReference type="AlphaFoldDB" id="A0A7Y6RDI9"/>
<keyword evidence="2" id="KW-0808">Transferase</keyword>
<dbReference type="Gene3D" id="3.40.50.2000">
    <property type="entry name" value="Glycogen Phosphorylase B"/>
    <property type="match status" value="2"/>
</dbReference>
<dbReference type="Proteomes" id="UP000589984">
    <property type="component" value="Unassembled WGS sequence"/>
</dbReference>
<proteinExistence type="predicted"/>
<accession>A0A7Y6RDI9</accession>
<dbReference type="SUPFAM" id="SSF53756">
    <property type="entry name" value="UDP-Glycosyltransferase/glycogen phosphorylase"/>
    <property type="match status" value="1"/>
</dbReference>
<dbReference type="GO" id="GO:0016757">
    <property type="term" value="F:glycosyltransferase activity"/>
    <property type="evidence" value="ECO:0007669"/>
    <property type="project" value="InterPro"/>
</dbReference>